<keyword evidence="4" id="KW-0808">Transferase</keyword>
<dbReference type="InterPro" id="IPR016142">
    <property type="entry name" value="Citrate_synth-like_lrg_a-sub"/>
</dbReference>
<dbReference type="GO" id="GO:0005975">
    <property type="term" value="P:carbohydrate metabolic process"/>
    <property type="evidence" value="ECO:0007669"/>
    <property type="project" value="TreeGrafter"/>
</dbReference>
<dbReference type="GO" id="GO:0036440">
    <property type="term" value="F:citrate synthase activity"/>
    <property type="evidence" value="ECO:0007669"/>
    <property type="project" value="UniProtKB-EC"/>
</dbReference>
<gene>
    <name evidence="5" type="ORF">ABEG18_09145</name>
</gene>
<dbReference type="PANTHER" id="PTHR11739">
    <property type="entry name" value="CITRATE SYNTHASE"/>
    <property type="match status" value="1"/>
</dbReference>
<dbReference type="Gene3D" id="1.10.580.10">
    <property type="entry name" value="Citrate Synthase, domain 1"/>
    <property type="match status" value="1"/>
</dbReference>
<dbReference type="EC" id="2.3.3.16" evidence="3"/>
<dbReference type="NCBIfam" id="NF004868">
    <property type="entry name" value="PRK06224.1-5"/>
    <property type="match status" value="1"/>
</dbReference>
<organism evidence="5">
    <name type="scientific">Alsobacter sp. KACC 23698</name>
    <dbReference type="NCBI Taxonomy" id="3149229"/>
    <lineage>
        <taxon>Bacteria</taxon>
        <taxon>Pseudomonadati</taxon>
        <taxon>Pseudomonadota</taxon>
        <taxon>Alphaproteobacteria</taxon>
        <taxon>Hyphomicrobiales</taxon>
        <taxon>Alsobacteraceae</taxon>
        <taxon>Alsobacter</taxon>
    </lineage>
</organism>
<evidence type="ECO:0000313" key="5">
    <source>
        <dbReference type="EMBL" id="XBO40903.1"/>
    </source>
</evidence>
<dbReference type="Pfam" id="PF00285">
    <property type="entry name" value="Citrate_synt"/>
    <property type="match status" value="1"/>
</dbReference>
<dbReference type="EMBL" id="CP157484">
    <property type="protein sequence ID" value="XBO40903.1"/>
    <property type="molecule type" value="Genomic_DNA"/>
</dbReference>
<sequence>MLIGKSVPAVSGMCTSTPDRIEIRGLDLANDLMGHYGFTEFFYFLVTGQKPSEQQRFFLDLLLVSIAEHGLTPTAQAARMTLAAAPDSLQSAVAAGILGCGTVVLGSAELCAQALADAAKRVDAGASPAEATLQIATEVRGRREKMPGFGHPIHHPVDPRTERILALVDERGIAGRNVELLKHFRTAVAQVWGRPMPLNVSGPIAAVLMDLGFPTTMTKAIPILARTAGLLGHLAEEQRRPIGFLLAHHAEEAVAYDPAG</sequence>
<dbReference type="GO" id="GO:0016829">
    <property type="term" value="F:lyase activity"/>
    <property type="evidence" value="ECO:0007669"/>
    <property type="project" value="UniProtKB-KW"/>
</dbReference>
<dbReference type="Gene3D" id="1.10.230.10">
    <property type="entry name" value="Cytochrome P450-Terp, domain 2"/>
    <property type="match status" value="1"/>
</dbReference>
<dbReference type="CDD" id="cd06100">
    <property type="entry name" value="CCL_ACL-C"/>
    <property type="match status" value="1"/>
</dbReference>
<comment type="pathway">
    <text evidence="1">Carbohydrate metabolism; tricarboxylic acid cycle; isocitrate from oxaloacetate: step 1/2.</text>
</comment>
<dbReference type="AlphaFoldDB" id="A0AAU7JKG6"/>
<name>A0AAU7JKG6_9HYPH</name>
<dbReference type="InterPro" id="IPR036969">
    <property type="entry name" value="Citrate_synthase_sf"/>
</dbReference>
<proteinExistence type="inferred from homology"/>
<accession>A0AAU7JKG6</accession>
<dbReference type="RefSeq" id="WP_406857759.1">
    <property type="nucleotide sequence ID" value="NZ_CP157484.1"/>
</dbReference>
<keyword evidence="5" id="KW-0456">Lyase</keyword>
<evidence type="ECO:0000256" key="4">
    <source>
        <dbReference type="ARBA" id="ARBA00022679"/>
    </source>
</evidence>
<protein>
    <recommendedName>
        <fullName evidence="3">citrate synthase (unknown stereospecificity)</fullName>
        <ecNumber evidence="3">2.3.3.16</ecNumber>
    </recommendedName>
</protein>
<evidence type="ECO:0000256" key="3">
    <source>
        <dbReference type="ARBA" id="ARBA00012972"/>
    </source>
</evidence>
<comment type="similarity">
    <text evidence="2">Belongs to the citrate synthase family.</text>
</comment>
<evidence type="ECO:0000256" key="1">
    <source>
        <dbReference type="ARBA" id="ARBA00004751"/>
    </source>
</evidence>
<dbReference type="InterPro" id="IPR002020">
    <property type="entry name" value="Citrate_synthase"/>
</dbReference>
<dbReference type="InterPro" id="IPR016143">
    <property type="entry name" value="Citrate_synth-like_sm_a-sub"/>
</dbReference>
<dbReference type="PANTHER" id="PTHR11739:SF4">
    <property type="entry name" value="CITRATE SYNTHASE, PEROXISOMAL"/>
    <property type="match status" value="1"/>
</dbReference>
<reference evidence="5" key="1">
    <citation type="submission" date="2024-05" db="EMBL/GenBank/DDBJ databases">
        <authorList>
            <person name="Kim S."/>
            <person name="Heo J."/>
            <person name="Choi H."/>
            <person name="Choi Y."/>
            <person name="Kwon S.-W."/>
            <person name="Kim Y."/>
        </authorList>
    </citation>
    <scope>NUCLEOTIDE SEQUENCE</scope>
    <source>
        <strain evidence="5">KACC 23698</strain>
    </source>
</reference>
<evidence type="ECO:0000256" key="2">
    <source>
        <dbReference type="ARBA" id="ARBA00010566"/>
    </source>
</evidence>
<dbReference type="GO" id="GO:0005829">
    <property type="term" value="C:cytosol"/>
    <property type="evidence" value="ECO:0007669"/>
    <property type="project" value="TreeGrafter"/>
</dbReference>
<dbReference type="SUPFAM" id="SSF48256">
    <property type="entry name" value="Citrate synthase"/>
    <property type="match status" value="1"/>
</dbReference>
<dbReference type="GO" id="GO:0006099">
    <property type="term" value="P:tricarboxylic acid cycle"/>
    <property type="evidence" value="ECO:0007669"/>
    <property type="project" value="TreeGrafter"/>
</dbReference>